<protein>
    <submittedName>
        <fullName evidence="2">Uncharacterized protein</fullName>
    </submittedName>
</protein>
<proteinExistence type="predicted"/>
<dbReference type="Proteomes" id="UP001596328">
    <property type="component" value="Unassembled WGS sequence"/>
</dbReference>
<feature type="region of interest" description="Disordered" evidence="1">
    <location>
        <begin position="1"/>
        <end position="29"/>
    </location>
</feature>
<name>A0ABD5S601_9EURY</name>
<dbReference type="EMBL" id="JBHSWU010001589">
    <property type="protein sequence ID" value="MFC6727006.1"/>
    <property type="molecule type" value="Genomic_DNA"/>
</dbReference>
<comment type="caution">
    <text evidence="2">The sequence shown here is derived from an EMBL/GenBank/DDBJ whole genome shotgun (WGS) entry which is preliminary data.</text>
</comment>
<evidence type="ECO:0000256" key="1">
    <source>
        <dbReference type="SAM" id="MobiDB-lite"/>
    </source>
</evidence>
<organism evidence="2 3">
    <name type="scientific">Halobium palmae</name>
    <dbReference type="NCBI Taxonomy" id="1776492"/>
    <lineage>
        <taxon>Archaea</taxon>
        <taxon>Methanobacteriati</taxon>
        <taxon>Methanobacteriota</taxon>
        <taxon>Stenosarchaea group</taxon>
        <taxon>Halobacteria</taxon>
        <taxon>Halobacteriales</taxon>
        <taxon>Haloferacaceae</taxon>
        <taxon>Halobium</taxon>
    </lineage>
</organism>
<evidence type="ECO:0000313" key="2">
    <source>
        <dbReference type="EMBL" id="MFC6727006.1"/>
    </source>
</evidence>
<keyword evidence="3" id="KW-1185">Reference proteome</keyword>
<evidence type="ECO:0000313" key="3">
    <source>
        <dbReference type="Proteomes" id="UP001596328"/>
    </source>
</evidence>
<reference evidence="2 3" key="1">
    <citation type="journal article" date="2019" name="Int. J. Syst. Evol. Microbiol.">
        <title>The Global Catalogue of Microorganisms (GCM) 10K type strain sequencing project: providing services to taxonomists for standard genome sequencing and annotation.</title>
        <authorList>
            <consortium name="The Broad Institute Genomics Platform"/>
            <consortium name="The Broad Institute Genome Sequencing Center for Infectious Disease"/>
            <person name="Wu L."/>
            <person name="Ma J."/>
        </authorList>
    </citation>
    <scope>NUCLEOTIDE SEQUENCE [LARGE SCALE GENOMIC DNA]</scope>
    <source>
        <strain evidence="2 3">NBRC 111368</strain>
    </source>
</reference>
<dbReference type="AlphaFoldDB" id="A0ABD5S601"/>
<accession>A0ABD5S601</accession>
<sequence>SGLDGTDRESLRSACEGTGTTAATGERGSAVVAGTPRAFERTIAELDENSSLARAIRRYVECQV</sequence>
<feature type="non-terminal residue" evidence="2">
    <location>
        <position position="1"/>
    </location>
</feature>
<gene>
    <name evidence="2" type="ORF">ACFQE1_22020</name>
</gene>
<feature type="compositionally biased region" description="Basic and acidic residues" evidence="1">
    <location>
        <begin position="1"/>
        <end position="11"/>
    </location>
</feature>
<feature type="compositionally biased region" description="Low complexity" evidence="1">
    <location>
        <begin position="13"/>
        <end position="29"/>
    </location>
</feature>